<dbReference type="NCBIfam" id="TIGR01087">
    <property type="entry name" value="murD"/>
    <property type="match status" value="1"/>
</dbReference>
<comment type="caution">
    <text evidence="21">The sequence shown here is derived from an EMBL/GenBank/DDBJ whole genome shotgun (WGS) entry which is preliminary data.</text>
</comment>
<accession>A0ABW1ISD2</accession>
<dbReference type="Gene3D" id="3.40.1190.10">
    <property type="entry name" value="Mur-like, catalytic domain"/>
    <property type="match status" value="1"/>
</dbReference>
<dbReference type="Gene3D" id="3.40.50.720">
    <property type="entry name" value="NAD(P)-binding Rossmann-like Domain"/>
    <property type="match status" value="1"/>
</dbReference>
<dbReference type="Gene3D" id="3.90.190.20">
    <property type="entry name" value="Mur ligase, C-terminal domain"/>
    <property type="match status" value="1"/>
</dbReference>
<evidence type="ECO:0000256" key="10">
    <source>
        <dbReference type="ARBA" id="ARBA00022840"/>
    </source>
</evidence>
<feature type="binding site" evidence="17">
    <location>
        <begin position="119"/>
        <end position="125"/>
    </location>
    <ligand>
        <name>ATP</name>
        <dbReference type="ChEBI" id="CHEBI:30616"/>
    </ligand>
</feature>
<evidence type="ECO:0000256" key="14">
    <source>
        <dbReference type="ARBA" id="ARBA00030398"/>
    </source>
</evidence>
<dbReference type="Pfam" id="PF08245">
    <property type="entry name" value="Mur_ligase_M"/>
    <property type="match status" value="1"/>
</dbReference>
<evidence type="ECO:0000256" key="11">
    <source>
        <dbReference type="ARBA" id="ARBA00022960"/>
    </source>
</evidence>
<evidence type="ECO:0000256" key="6">
    <source>
        <dbReference type="ARBA" id="ARBA00015655"/>
    </source>
</evidence>
<keyword evidence="8 17" id="KW-0436">Ligase</keyword>
<evidence type="ECO:0000256" key="16">
    <source>
        <dbReference type="ARBA" id="ARBA00047632"/>
    </source>
</evidence>
<protein>
    <recommendedName>
        <fullName evidence="6 17">UDP-N-acetylmuramoylalanine--D-glutamate ligase</fullName>
        <ecNumber evidence="5 17">6.3.2.9</ecNumber>
    </recommendedName>
    <alternativeName>
        <fullName evidence="15 17">D-glutamic acid-adding enzyme</fullName>
    </alternativeName>
    <alternativeName>
        <fullName evidence="14 17">UDP-N-acetylmuramoyl-L-alanyl-D-glutamate synthetase</fullName>
    </alternativeName>
</protein>
<dbReference type="InterPro" id="IPR005762">
    <property type="entry name" value="MurD"/>
</dbReference>
<gene>
    <name evidence="17 21" type="primary">murD</name>
    <name evidence="21" type="ORF">ACFPXP_16370</name>
</gene>
<evidence type="ECO:0000256" key="5">
    <source>
        <dbReference type="ARBA" id="ARBA00012212"/>
    </source>
</evidence>
<name>A0ABW1ISD2_9BACL</name>
<evidence type="ECO:0000313" key="21">
    <source>
        <dbReference type="EMBL" id="MFC5987981.1"/>
    </source>
</evidence>
<keyword evidence="17 18" id="KW-0131">Cell cycle</keyword>
<evidence type="ECO:0000256" key="15">
    <source>
        <dbReference type="ARBA" id="ARBA00032324"/>
    </source>
</evidence>
<dbReference type="SUPFAM" id="SSF51984">
    <property type="entry name" value="MurCD N-terminal domain"/>
    <property type="match status" value="1"/>
</dbReference>
<dbReference type="SUPFAM" id="SSF53244">
    <property type="entry name" value="MurD-like peptide ligases, peptide-binding domain"/>
    <property type="match status" value="1"/>
</dbReference>
<evidence type="ECO:0000256" key="17">
    <source>
        <dbReference type="HAMAP-Rule" id="MF_00639"/>
    </source>
</evidence>
<dbReference type="InterPro" id="IPR004101">
    <property type="entry name" value="Mur_ligase_C"/>
</dbReference>
<keyword evidence="7 17" id="KW-0963">Cytoplasm</keyword>
<dbReference type="HAMAP" id="MF_00639">
    <property type="entry name" value="MurD"/>
    <property type="match status" value="1"/>
</dbReference>
<evidence type="ECO:0000256" key="4">
    <source>
        <dbReference type="ARBA" id="ARBA00010416"/>
    </source>
</evidence>
<feature type="domain" description="Mur ligase C-terminal" evidence="19">
    <location>
        <begin position="322"/>
        <end position="444"/>
    </location>
</feature>
<evidence type="ECO:0000256" key="2">
    <source>
        <dbReference type="ARBA" id="ARBA00004496"/>
    </source>
</evidence>
<feature type="domain" description="Mur ligase central" evidence="20">
    <location>
        <begin position="117"/>
        <end position="300"/>
    </location>
</feature>
<dbReference type="InterPro" id="IPR013221">
    <property type="entry name" value="Mur_ligase_cen"/>
</dbReference>
<evidence type="ECO:0000256" key="3">
    <source>
        <dbReference type="ARBA" id="ARBA00004752"/>
    </source>
</evidence>
<dbReference type="PANTHER" id="PTHR43692:SF1">
    <property type="entry name" value="UDP-N-ACETYLMURAMOYLALANINE--D-GLUTAMATE LIGASE"/>
    <property type="match status" value="1"/>
</dbReference>
<dbReference type="EC" id="6.3.2.9" evidence="5 17"/>
<evidence type="ECO:0000256" key="1">
    <source>
        <dbReference type="ARBA" id="ARBA00002734"/>
    </source>
</evidence>
<evidence type="ECO:0000259" key="19">
    <source>
        <dbReference type="Pfam" id="PF02875"/>
    </source>
</evidence>
<evidence type="ECO:0000256" key="13">
    <source>
        <dbReference type="ARBA" id="ARBA00023316"/>
    </source>
</evidence>
<comment type="pathway">
    <text evidence="3 17 18">Cell wall biogenesis; peptidoglycan biosynthesis.</text>
</comment>
<keyword evidence="9 17" id="KW-0547">Nucleotide-binding</keyword>
<dbReference type="InterPro" id="IPR036565">
    <property type="entry name" value="Mur-like_cat_sf"/>
</dbReference>
<dbReference type="GO" id="GO:0008764">
    <property type="term" value="F:UDP-N-acetylmuramoylalanine-D-glutamate ligase activity"/>
    <property type="evidence" value="ECO:0007669"/>
    <property type="project" value="UniProtKB-EC"/>
</dbReference>
<dbReference type="Pfam" id="PF21799">
    <property type="entry name" value="MurD-like_N"/>
    <property type="match status" value="1"/>
</dbReference>
<evidence type="ECO:0000256" key="12">
    <source>
        <dbReference type="ARBA" id="ARBA00022984"/>
    </source>
</evidence>
<dbReference type="EMBL" id="JBHSQV010000174">
    <property type="protein sequence ID" value="MFC5987981.1"/>
    <property type="molecule type" value="Genomic_DNA"/>
</dbReference>
<comment type="subcellular location">
    <subcellularLocation>
        <location evidence="2 17 18">Cytoplasm</location>
    </subcellularLocation>
</comment>
<comment type="similarity">
    <text evidence="4 17">Belongs to the MurCDEF family.</text>
</comment>
<sequence length="467" mass="51077">MHHPNTYRSKKVVVLGLARSGQAVARVFQKYGAKLVVNDLKPRDQSPEADVLEALGISVVCGHHPDDLIDENTALVVKNPGIPYSSPPVQRALELGVEVVTEVEVAQHVTSAPIIGITGSNGKTTTTTWTYEMLKAGGKRPIIAGNIGIPLCEAAEEAESDHWLVTELSSFQLKGTGDFHPKIACLLNIYATHLDYHGSIDDYISSKYKLFANQTAEDIAVLHADDEACVQLSKQIKSGIVWFSVRHEVDHGVWLKSDGGKELVIWRDGEGVDHALIESGEMTLRGRHNLENAAAAAAIALCAGTPMDAVKEVLKTFQGVEHRLEYVTQKNGISFYNDSKSTNPTSTMKALDAFERKVILIAGGLDRGMDYKELTEWFKGKVKGIVTLGETRVKLNKVAQEAGITHIQTVETGKENVHQALQEALDKALSMAQEGDTVLLSPACASWDMFSTYEQRGRIFKETVHNL</sequence>
<evidence type="ECO:0000259" key="20">
    <source>
        <dbReference type="Pfam" id="PF08245"/>
    </source>
</evidence>
<comment type="catalytic activity">
    <reaction evidence="16 17 18">
        <text>UDP-N-acetyl-alpha-D-muramoyl-L-alanine + D-glutamate + ATP = UDP-N-acetyl-alpha-D-muramoyl-L-alanyl-D-glutamate + ADP + phosphate + H(+)</text>
        <dbReference type="Rhea" id="RHEA:16429"/>
        <dbReference type="ChEBI" id="CHEBI:15378"/>
        <dbReference type="ChEBI" id="CHEBI:29986"/>
        <dbReference type="ChEBI" id="CHEBI:30616"/>
        <dbReference type="ChEBI" id="CHEBI:43474"/>
        <dbReference type="ChEBI" id="CHEBI:83898"/>
        <dbReference type="ChEBI" id="CHEBI:83900"/>
        <dbReference type="ChEBI" id="CHEBI:456216"/>
        <dbReference type="EC" id="6.3.2.9"/>
    </reaction>
</comment>
<dbReference type="Pfam" id="PF02875">
    <property type="entry name" value="Mur_ligase_C"/>
    <property type="match status" value="1"/>
</dbReference>
<dbReference type="InterPro" id="IPR036615">
    <property type="entry name" value="Mur_ligase_C_dom_sf"/>
</dbReference>
<evidence type="ECO:0000256" key="7">
    <source>
        <dbReference type="ARBA" id="ARBA00022490"/>
    </source>
</evidence>
<keyword evidence="17 18" id="KW-0132">Cell division</keyword>
<organism evidence="21 22">
    <name type="scientific">Marinicrinis lubricantis</name>
    <dbReference type="NCBI Taxonomy" id="2086470"/>
    <lineage>
        <taxon>Bacteria</taxon>
        <taxon>Bacillati</taxon>
        <taxon>Bacillota</taxon>
        <taxon>Bacilli</taxon>
        <taxon>Bacillales</taxon>
        <taxon>Paenibacillaceae</taxon>
    </lineage>
</organism>
<comment type="function">
    <text evidence="1 17 18">Cell wall formation. Catalyzes the addition of glutamate to the nucleotide precursor UDP-N-acetylmuramoyl-L-alanine (UMA).</text>
</comment>
<reference evidence="22" key="1">
    <citation type="journal article" date="2019" name="Int. J. Syst. Evol. Microbiol.">
        <title>The Global Catalogue of Microorganisms (GCM) 10K type strain sequencing project: providing services to taxonomists for standard genome sequencing and annotation.</title>
        <authorList>
            <consortium name="The Broad Institute Genomics Platform"/>
            <consortium name="The Broad Institute Genome Sequencing Center for Infectious Disease"/>
            <person name="Wu L."/>
            <person name="Ma J."/>
        </authorList>
    </citation>
    <scope>NUCLEOTIDE SEQUENCE [LARGE SCALE GENOMIC DNA]</scope>
    <source>
        <strain evidence="22">CCM 8749</strain>
    </source>
</reference>
<evidence type="ECO:0000256" key="8">
    <source>
        <dbReference type="ARBA" id="ARBA00022598"/>
    </source>
</evidence>
<dbReference type="Proteomes" id="UP001596250">
    <property type="component" value="Unassembled WGS sequence"/>
</dbReference>
<proteinExistence type="inferred from homology"/>
<evidence type="ECO:0000313" key="22">
    <source>
        <dbReference type="Proteomes" id="UP001596250"/>
    </source>
</evidence>
<keyword evidence="12 17" id="KW-0573">Peptidoglycan synthesis</keyword>
<dbReference type="PANTHER" id="PTHR43692">
    <property type="entry name" value="UDP-N-ACETYLMURAMOYLALANINE--D-GLUTAMATE LIGASE"/>
    <property type="match status" value="1"/>
</dbReference>
<keyword evidence="11 17" id="KW-0133">Cell shape</keyword>
<keyword evidence="10 17" id="KW-0067">ATP-binding</keyword>
<evidence type="ECO:0000256" key="9">
    <source>
        <dbReference type="ARBA" id="ARBA00022741"/>
    </source>
</evidence>
<dbReference type="SUPFAM" id="SSF53623">
    <property type="entry name" value="MurD-like peptide ligases, catalytic domain"/>
    <property type="match status" value="1"/>
</dbReference>
<keyword evidence="22" id="KW-1185">Reference proteome</keyword>
<dbReference type="RefSeq" id="WP_379895417.1">
    <property type="nucleotide sequence ID" value="NZ_CBCSCT010000025.1"/>
</dbReference>
<keyword evidence="13 17" id="KW-0961">Cell wall biogenesis/degradation</keyword>
<evidence type="ECO:0000256" key="18">
    <source>
        <dbReference type="RuleBase" id="RU003664"/>
    </source>
</evidence>